<accession>A0ACC3BT35</accession>
<keyword evidence="2" id="KW-1185">Reference proteome</keyword>
<reference evidence="1" key="1">
    <citation type="submission" date="2019-11" db="EMBL/GenBank/DDBJ databases">
        <title>Nori genome reveals adaptations in red seaweeds to the harsh intertidal environment.</title>
        <authorList>
            <person name="Wang D."/>
            <person name="Mao Y."/>
        </authorList>
    </citation>
    <scope>NUCLEOTIDE SEQUENCE</scope>
    <source>
        <tissue evidence="1">Gametophyte</tissue>
    </source>
</reference>
<name>A0ACC3BT35_PYRYE</name>
<sequence>MAARRGGVPSRAGASLWLSFALLLLLAATAATPGRGACYQVGMELFARSGAQTTDVARLRVNGEILKELAPVRFTEGASFFATDGWATAGVPMTATVELAHSYAFWTLRDRKGATFTLSRGQAKSVCHRYWRSASMSYARRVDCETCMIAQKEPWCWSPGSDRSYTDYKIWVRASGL</sequence>
<dbReference type="Proteomes" id="UP000798662">
    <property type="component" value="Chromosome 1"/>
</dbReference>
<protein>
    <submittedName>
        <fullName evidence="1">Uncharacterized protein</fullName>
    </submittedName>
</protein>
<comment type="caution">
    <text evidence="1">The sequence shown here is derived from an EMBL/GenBank/DDBJ whole genome shotgun (WGS) entry which is preliminary data.</text>
</comment>
<proteinExistence type="predicted"/>
<evidence type="ECO:0000313" key="2">
    <source>
        <dbReference type="Proteomes" id="UP000798662"/>
    </source>
</evidence>
<dbReference type="EMBL" id="CM020618">
    <property type="protein sequence ID" value="KAK1860876.1"/>
    <property type="molecule type" value="Genomic_DNA"/>
</dbReference>
<gene>
    <name evidence="1" type="ORF">I4F81_003462</name>
</gene>
<organism evidence="1 2">
    <name type="scientific">Pyropia yezoensis</name>
    <name type="common">Susabi-nori</name>
    <name type="synonym">Porphyra yezoensis</name>
    <dbReference type="NCBI Taxonomy" id="2788"/>
    <lineage>
        <taxon>Eukaryota</taxon>
        <taxon>Rhodophyta</taxon>
        <taxon>Bangiophyceae</taxon>
        <taxon>Bangiales</taxon>
        <taxon>Bangiaceae</taxon>
        <taxon>Pyropia</taxon>
    </lineage>
</organism>
<evidence type="ECO:0000313" key="1">
    <source>
        <dbReference type="EMBL" id="KAK1860876.1"/>
    </source>
</evidence>